<dbReference type="OrthoDB" id="2623361at2"/>
<evidence type="ECO:0000256" key="1">
    <source>
        <dbReference type="SAM" id="Phobius"/>
    </source>
</evidence>
<keyword evidence="1" id="KW-0472">Membrane</keyword>
<dbReference type="AlphaFoldDB" id="A0A4V2WNG5"/>
<accession>A0A4V2WNG5</accession>
<dbReference type="RefSeq" id="WP_132419500.1">
    <property type="nucleotide sequence ID" value="NZ_SKFG01000021.1"/>
</dbReference>
<feature type="transmembrane region" description="Helical" evidence="1">
    <location>
        <begin position="37"/>
        <end position="58"/>
    </location>
</feature>
<keyword evidence="1" id="KW-1133">Transmembrane helix</keyword>
<feature type="transmembrane region" description="Helical" evidence="1">
    <location>
        <begin position="6"/>
        <end position="30"/>
    </location>
</feature>
<keyword evidence="3" id="KW-1185">Reference proteome</keyword>
<evidence type="ECO:0000313" key="2">
    <source>
        <dbReference type="EMBL" id="TCZ75332.1"/>
    </source>
</evidence>
<organism evidence="2 3">
    <name type="scientific">Paenibacillus albiflavus</name>
    <dbReference type="NCBI Taxonomy" id="2545760"/>
    <lineage>
        <taxon>Bacteria</taxon>
        <taxon>Bacillati</taxon>
        <taxon>Bacillota</taxon>
        <taxon>Bacilli</taxon>
        <taxon>Bacillales</taxon>
        <taxon>Paenibacillaceae</taxon>
        <taxon>Paenibacillus</taxon>
    </lineage>
</organism>
<evidence type="ECO:0000313" key="3">
    <source>
        <dbReference type="Proteomes" id="UP000295418"/>
    </source>
</evidence>
<sequence>MFATGLISGILGIASAIIALFFSGFAATLGVEGAGDVVWLGWLAFGVSILGIIGAAIARSKPKLAGFFMVVAGVVGFVAISWLYVISTVLFVIAGLVGLFSKK</sequence>
<feature type="transmembrane region" description="Helical" evidence="1">
    <location>
        <begin position="64"/>
        <end position="97"/>
    </location>
</feature>
<comment type="caution">
    <text evidence="2">The sequence shown here is derived from an EMBL/GenBank/DDBJ whole genome shotgun (WGS) entry which is preliminary data.</text>
</comment>
<name>A0A4V2WNG5_9BACL</name>
<evidence type="ECO:0008006" key="4">
    <source>
        <dbReference type="Google" id="ProtNLM"/>
    </source>
</evidence>
<reference evidence="2 3" key="1">
    <citation type="submission" date="2019-03" db="EMBL/GenBank/DDBJ databases">
        <authorList>
            <person name="Kim M.K.M."/>
        </authorList>
    </citation>
    <scope>NUCLEOTIDE SEQUENCE [LARGE SCALE GENOMIC DNA]</scope>
    <source>
        <strain evidence="2 3">18JY21-1</strain>
    </source>
</reference>
<protein>
    <recommendedName>
        <fullName evidence="4">DUF4064 domain-containing protein</fullName>
    </recommendedName>
</protein>
<dbReference type="EMBL" id="SKFG01000021">
    <property type="protein sequence ID" value="TCZ75332.1"/>
    <property type="molecule type" value="Genomic_DNA"/>
</dbReference>
<proteinExistence type="predicted"/>
<dbReference type="Proteomes" id="UP000295418">
    <property type="component" value="Unassembled WGS sequence"/>
</dbReference>
<gene>
    <name evidence="2" type="ORF">E0485_18275</name>
</gene>
<keyword evidence="1" id="KW-0812">Transmembrane</keyword>